<protein>
    <submittedName>
        <fullName evidence="1 2">Uncharacterized protein</fullName>
    </submittedName>
</protein>
<dbReference type="KEGG" id="gtt:GUITHDRAFT_116388"/>
<evidence type="ECO:0000313" key="3">
    <source>
        <dbReference type="Proteomes" id="UP000011087"/>
    </source>
</evidence>
<dbReference type="PaxDb" id="55529-EKX37427"/>
<reference evidence="1 3" key="1">
    <citation type="journal article" date="2012" name="Nature">
        <title>Algal genomes reveal evolutionary mosaicism and the fate of nucleomorphs.</title>
        <authorList>
            <consortium name="DOE Joint Genome Institute"/>
            <person name="Curtis B.A."/>
            <person name="Tanifuji G."/>
            <person name="Burki F."/>
            <person name="Gruber A."/>
            <person name="Irimia M."/>
            <person name="Maruyama S."/>
            <person name="Arias M.C."/>
            <person name="Ball S.G."/>
            <person name="Gile G.H."/>
            <person name="Hirakawa Y."/>
            <person name="Hopkins J.F."/>
            <person name="Kuo A."/>
            <person name="Rensing S.A."/>
            <person name="Schmutz J."/>
            <person name="Symeonidi A."/>
            <person name="Elias M."/>
            <person name="Eveleigh R.J."/>
            <person name="Herman E.K."/>
            <person name="Klute M.J."/>
            <person name="Nakayama T."/>
            <person name="Obornik M."/>
            <person name="Reyes-Prieto A."/>
            <person name="Armbrust E.V."/>
            <person name="Aves S.J."/>
            <person name="Beiko R.G."/>
            <person name="Coutinho P."/>
            <person name="Dacks J.B."/>
            <person name="Durnford D.G."/>
            <person name="Fast N.M."/>
            <person name="Green B.R."/>
            <person name="Grisdale C.J."/>
            <person name="Hempel F."/>
            <person name="Henrissat B."/>
            <person name="Hoppner M.P."/>
            <person name="Ishida K."/>
            <person name="Kim E."/>
            <person name="Koreny L."/>
            <person name="Kroth P.G."/>
            <person name="Liu Y."/>
            <person name="Malik S.B."/>
            <person name="Maier U.G."/>
            <person name="McRose D."/>
            <person name="Mock T."/>
            <person name="Neilson J.A."/>
            <person name="Onodera N.T."/>
            <person name="Poole A.M."/>
            <person name="Pritham E.J."/>
            <person name="Richards T.A."/>
            <person name="Rocap G."/>
            <person name="Roy S.W."/>
            <person name="Sarai C."/>
            <person name="Schaack S."/>
            <person name="Shirato S."/>
            <person name="Slamovits C.H."/>
            <person name="Spencer D.F."/>
            <person name="Suzuki S."/>
            <person name="Worden A.Z."/>
            <person name="Zauner S."/>
            <person name="Barry K."/>
            <person name="Bell C."/>
            <person name="Bharti A.K."/>
            <person name="Crow J.A."/>
            <person name="Grimwood J."/>
            <person name="Kramer R."/>
            <person name="Lindquist E."/>
            <person name="Lucas S."/>
            <person name="Salamov A."/>
            <person name="McFadden G.I."/>
            <person name="Lane C.E."/>
            <person name="Keeling P.J."/>
            <person name="Gray M.W."/>
            <person name="Grigoriev I.V."/>
            <person name="Archibald J.M."/>
        </authorList>
    </citation>
    <scope>NUCLEOTIDE SEQUENCE</scope>
    <source>
        <strain evidence="1 3">CCMP2712</strain>
    </source>
</reference>
<dbReference type="EMBL" id="JH993059">
    <property type="protein sequence ID" value="EKX37427.1"/>
    <property type="molecule type" value="Genomic_DNA"/>
</dbReference>
<proteinExistence type="predicted"/>
<organism evidence="1">
    <name type="scientific">Guillardia theta (strain CCMP2712)</name>
    <name type="common">Cryptophyte</name>
    <dbReference type="NCBI Taxonomy" id="905079"/>
    <lineage>
        <taxon>Eukaryota</taxon>
        <taxon>Cryptophyceae</taxon>
        <taxon>Pyrenomonadales</taxon>
        <taxon>Geminigeraceae</taxon>
        <taxon>Guillardia</taxon>
    </lineage>
</organism>
<keyword evidence="3" id="KW-1185">Reference proteome</keyword>
<dbReference type="RefSeq" id="XP_005824407.1">
    <property type="nucleotide sequence ID" value="XM_005824350.1"/>
</dbReference>
<dbReference type="GeneID" id="17294198"/>
<gene>
    <name evidence="1" type="ORF">GUITHDRAFT_116388</name>
</gene>
<sequence>MSWATPDKNQRAAEGLEVPSELAGDADMDLLLMASQRKKQEERTLPTNSLPRSTLLSTLRGSRNVLDKKHNQSHTISLGMPIAVVPEELPCVLILLQTFLFQSRRAIRQSIYNQEKQDQDVFLHVP</sequence>
<evidence type="ECO:0000313" key="1">
    <source>
        <dbReference type="EMBL" id="EKX37427.1"/>
    </source>
</evidence>
<reference evidence="2" key="3">
    <citation type="submission" date="2015-06" db="UniProtKB">
        <authorList>
            <consortium name="EnsemblProtists"/>
        </authorList>
    </citation>
    <scope>IDENTIFICATION</scope>
</reference>
<accession>L1IMV9</accession>
<evidence type="ECO:0000313" key="2">
    <source>
        <dbReference type="EnsemblProtists" id="EKX37427"/>
    </source>
</evidence>
<dbReference type="EnsemblProtists" id="EKX37427">
    <property type="protein sequence ID" value="EKX37427"/>
    <property type="gene ID" value="GUITHDRAFT_116388"/>
</dbReference>
<name>L1IMV9_GUITC</name>
<dbReference type="Proteomes" id="UP000011087">
    <property type="component" value="Unassembled WGS sequence"/>
</dbReference>
<reference evidence="3" key="2">
    <citation type="submission" date="2012-11" db="EMBL/GenBank/DDBJ databases">
        <authorList>
            <person name="Kuo A."/>
            <person name="Curtis B.A."/>
            <person name="Tanifuji G."/>
            <person name="Burki F."/>
            <person name="Gruber A."/>
            <person name="Irimia M."/>
            <person name="Maruyama S."/>
            <person name="Arias M.C."/>
            <person name="Ball S.G."/>
            <person name="Gile G.H."/>
            <person name="Hirakawa Y."/>
            <person name="Hopkins J.F."/>
            <person name="Rensing S.A."/>
            <person name="Schmutz J."/>
            <person name="Symeonidi A."/>
            <person name="Elias M."/>
            <person name="Eveleigh R.J."/>
            <person name="Herman E.K."/>
            <person name="Klute M.J."/>
            <person name="Nakayama T."/>
            <person name="Obornik M."/>
            <person name="Reyes-Prieto A."/>
            <person name="Armbrust E.V."/>
            <person name="Aves S.J."/>
            <person name="Beiko R.G."/>
            <person name="Coutinho P."/>
            <person name="Dacks J.B."/>
            <person name="Durnford D.G."/>
            <person name="Fast N.M."/>
            <person name="Green B.R."/>
            <person name="Grisdale C."/>
            <person name="Hempe F."/>
            <person name="Henrissat B."/>
            <person name="Hoppner M.P."/>
            <person name="Ishida K.-I."/>
            <person name="Kim E."/>
            <person name="Koreny L."/>
            <person name="Kroth P.G."/>
            <person name="Liu Y."/>
            <person name="Malik S.-B."/>
            <person name="Maier U.G."/>
            <person name="McRose D."/>
            <person name="Mock T."/>
            <person name="Neilson J.A."/>
            <person name="Onodera N.T."/>
            <person name="Poole A.M."/>
            <person name="Pritham E.J."/>
            <person name="Richards T.A."/>
            <person name="Rocap G."/>
            <person name="Roy S.W."/>
            <person name="Sarai C."/>
            <person name="Schaack S."/>
            <person name="Shirato S."/>
            <person name="Slamovits C.H."/>
            <person name="Spencer D.F."/>
            <person name="Suzuki S."/>
            <person name="Worden A.Z."/>
            <person name="Zauner S."/>
            <person name="Barry K."/>
            <person name="Bell C."/>
            <person name="Bharti A.K."/>
            <person name="Crow J.A."/>
            <person name="Grimwood J."/>
            <person name="Kramer R."/>
            <person name="Lindquist E."/>
            <person name="Lucas S."/>
            <person name="Salamov A."/>
            <person name="McFadden G.I."/>
            <person name="Lane C.E."/>
            <person name="Keeling P.J."/>
            <person name="Gray M.W."/>
            <person name="Grigoriev I.V."/>
            <person name="Archibald J.M."/>
        </authorList>
    </citation>
    <scope>NUCLEOTIDE SEQUENCE</scope>
    <source>
        <strain evidence="3">CCMP2712</strain>
    </source>
</reference>
<dbReference type="AlphaFoldDB" id="L1IMV9"/>
<dbReference type="HOGENOM" id="CLU_1985857_0_0_1"/>